<comment type="caution">
    <text evidence="3">The sequence shown here is derived from an EMBL/GenBank/DDBJ whole genome shotgun (WGS) entry which is preliminary data.</text>
</comment>
<dbReference type="Gene3D" id="3.30.420.240">
    <property type="match status" value="1"/>
</dbReference>
<keyword evidence="1" id="KW-1188">Viral release from host cell</keyword>
<evidence type="ECO:0000256" key="1">
    <source>
        <dbReference type="ARBA" id="ARBA00022612"/>
    </source>
</evidence>
<dbReference type="InterPro" id="IPR027417">
    <property type="entry name" value="P-loop_NTPase"/>
</dbReference>
<evidence type="ECO:0000313" key="4">
    <source>
        <dbReference type="Proteomes" id="UP000034588"/>
    </source>
</evidence>
<dbReference type="Proteomes" id="UP000034588">
    <property type="component" value="Unassembled WGS sequence"/>
</dbReference>
<accession>A0A0G1W460</accession>
<protein>
    <recommendedName>
        <fullName evidence="2">Terminase large subunit gp17-like C-terminal domain-containing protein</fullName>
    </recommendedName>
</protein>
<dbReference type="Pfam" id="PF17289">
    <property type="entry name" value="Terminase_6C"/>
    <property type="match status" value="1"/>
</dbReference>
<proteinExistence type="predicted"/>
<gene>
    <name evidence="3" type="ORF">UY48_C0001G0011</name>
</gene>
<organism evidence="3 4">
    <name type="scientific">Candidatus Gottesmanbacteria bacterium GW2011_GWB1_49_7</name>
    <dbReference type="NCBI Taxonomy" id="1618448"/>
    <lineage>
        <taxon>Bacteria</taxon>
        <taxon>Candidatus Gottesmaniibacteriota</taxon>
    </lineage>
</organism>
<dbReference type="EMBL" id="LCQD01000001">
    <property type="protein sequence ID" value="KKW13390.1"/>
    <property type="molecule type" value="Genomic_DNA"/>
</dbReference>
<sequence>MSTVRLRLPGYHPGQAKIDNGLKRFNVMACGRRFGKDIYEMNKTIEPTLQGYDVGFAAPTYKTLMENWRAINNLVAPIIKRRNAQEMRLELTTGGSIDFWSLDNPDLIRGRKYKRFTINEAGFVRDLMEIWNFIIRPTLIDYAGDGFFGGTPKGMNGFWQMYQRGLDPQIDDWACWQLSSYENPYIPKSEIDKMVEDLPDRVVQQEIFAQFLPDAGGVFRRVMEATSSQELSEAQPGHQYIAGVDVATLVDFTAVSVFDVGERRQVYLDRFNRIDYSVLEDRLEGIYKRFNLSTMIIEANSIGQPVIEAMVSRDLSIIPFITTNATKQAAIQDLQAAFEHSEIKILNDPIQIGELQAYEGERTPSGAWRYGAPEGMHDDTVMAMTIAWSGIGGRLEIY</sequence>
<evidence type="ECO:0000259" key="2">
    <source>
        <dbReference type="Pfam" id="PF17289"/>
    </source>
</evidence>
<name>A0A0G1W460_9BACT</name>
<dbReference type="InterPro" id="IPR035421">
    <property type="entry name" value="Terminase_6C"/>
</dbReference>
<dbReference type="AlphaFoldDB" id="A0A0G1W460"/>
<dbReference type="Gene3D" id="3.40.50.300">
    <property type="entry name" value="P-loop containing nucleotide triphosphate hydrolases"/>
    <property type="match status" value="1"/>
</dbReference>
<reference evidence="3 4" key="1">
    <citation type="journal article" date="2015" name="Nature">
        <title>rRNA introns, odd ribosomes, and small enigmatic genomes across a large radiation of phyla.</title>
        <authorList>
            <person name="Brown C.T."/>
            <person name="Hug L.A."/>
            <person name="Thomas B.C."/>
            <person name="Sharon I."/>
            <person name="Castelle C.J."/>
            <person name="Singh A."/>
            <person name="Wilkins M.J."/>
            <person name="Williams K.H."/>
            <person name="Banfield J.F."/>
        </authorList>
    </citation>
    <scope>NUCLEOTIDE SEQUENCE [LARGE SCALE GENOMIC DNA]</scope>
</reference>
<feature type="domain" description="Terminase large subunit gp17-like C-terminal" evidence="2">
    <location>
        <begin position="243"/>
        <end position="387"/>
    </location>
</feature>
<evidence type="ECO:0000313" key="3">
    <source>
        <dbReference type="EMBL" id="KKW13390.1"/>
    </source>
</evidence>